<dbReference type="Proteomes" id="UP001166052">
    <property type="component" value="Unassembled WGS sequence"/>
</dbReference>
<evidence type="ECO:0000256" key="5">
    <source>
        <dbReference type="ARBA" id="ARBA00023027"/>
    </source>
</evidence>
<protein>
    <recommendedName>
        <fullName evidence="2">ADP-ribosyl cyclase/cyclic ADP-ribose hydrolase</fullName>
        <ecNumber evidence="2">3.2.2.6</ecNumber>
    </recommendedName>
</protein>
<evidence type="ECO:0000313" key="8">
    <source>
        <dbReference type="EMBL" id="MBN3291720.1"/>
    </source>
</evidence>
<dbReference type="PANTHER" id="PTHR10912:SF9">
    <property type="entry name" value="ADP-RIBOSYL CYCLASE_CYCLIC ADP-RIBOSE HYDROLASE"/>
    <property type="match status" value="1"/>
</dbReference>
<dbReference type="InterPro" id="IPR003193">
    <property type="entry name" value="ADP-ribosyl_cyclase"/>
</dbReference>
<comment type="similarity">
    <text evidence="1">Belongs to the ADP-ribosyl cyclase family.</text>
</comment>
<keyword evidence="7" id="KW-1133">Transmembrane helix</keyword>
<dbReference type="Gene3D" id="3.40.50.720">
    <property type="entry name" value="NAD(P)-binding Rossmann-like Domain"/>
    <property type="match status" value="1"/>
</dbReference>
<evidence type="ECO:0000256" key="3">
    <source>
        <dbReference type="ARBA" id="ARBA00022679"/>
    </source>
</evidence>
<evidence type="ECO:0000313" key="9">
    <source>
        <dbReference type="Proteomes" id="UP001166052"/>
    </source>
</evidence>
<keyword evidence="6" id="KW-1015">Disulfide bond</keyword>
<keyword evidence="7" id="KW-0472">Membrane</keyword>
<evidence type="ECO:0000256" key="6">
    <source>
        <dbReference type="ARBA" id="ARBA00023157"/>
    </source>
</evidence>
<dbReference type="GO" id="GO:0016787">
    <property type="term" value="F:hydrolase activity"/>
    <property type="evidence" value="ECO:0007669"/>
    <property type="project" value="UniProtKB-KW"/>
</dbReference>
<name>A0ABS2YZV9_POLSE</name>
<feature type="transmembrane region" description="Helical" evidence="7">
    <location>
        <begin position="15"/>
        <end position="37"/>
    </location>
</feature>
<keyword evidence="9" id="KW-1185">Reference proteome</keyword>
<gene>
    <name evidence="8" type="primary">Cd38</name>
    <name evidence="8" type="ORF">GTO92_0014162</name>
</gene>
<evidence type="ECO:0000256" key="2">
    <source>
        <dbReference type="ARBA" id="ARBA00011982"/>
    </source>
</evidence>
<dbReference type="SUPFAM" id="SSF52309">
    <property type="entry name" value="N-(deoxy)ribosyltransferase-like"/>
    <property type="match status" value="1"/>
</dbReference>
<feature type="non-terminal residue" evidence="8">
    <location>
        <position position="1"/>
    </location>
</feature>
<organism evidence="8 9">
    <name type="scientific">Polypterus senegalus</name>
    <name type="common">Senegal bichir</name>
    <dbReference type="NCBI Taxonomy" id="55291"/>
    <lineage>
        <taxon>Eukaryota</taxon>
        <taxon>Metazoa</taxon>
        <taxon>Chordata</taxon>
        <taxon>Craniata</taxon>
        <taxon>Vertebrata</taxon>
        <taxon>Euteleostomi</taxon>
        <taxon>Actinopterygii</taxon>
        <taxon>Polypteriformes</taxon>
        <taxon>Polypteridae</taxon>
        <taxon>Polypterus</taxon>
    </lineage>
</organism>
<accession>A0ABS2YZV9</accession>
<keyword evidence="4 8" id="KW-0378">Hydrolase</keyword>
<feature type="non-terminal residue" evidence="8">
    <location>
        <position position="291"/>
    </location>
</feature>
<dbReference type="PANTHER" id="PTHR10912">
    <property type="entry name" value="ADP-RIBOSYL CYCLASE"/>
    <property type="match status" value="1"/>
</dbReference>
<keyword evidence="7" id="KW-0812">Transmembrane</keyword>
<dbReference type="EMBL" id="JAAWVN010013719">
    <property type="protein sequence ID" value="MBN3291720.1"/>
    <property type="molecule type" value="Genomic_DNA"/>
</dbReference>
<dbReference type="Pfam" id="PF02267">
    <property type="entry name" value="Rib_hydrolayse"/>
    <property type="match status" value="1"/>
</dbReference>
<keyword evidence="5" id="KW-0520">NAD</keyword>
<keyword evidence="3" id="KW-0808">Transferase</keyword>
<reference evidence="8" key="1">
    <citation type="journal article" date="2021" name="Cell">
        <title>Tracing the genetic footprints of vertebrate landing in non-teleost ray-finned fishes.</title>
        <authorList>
            <person name="Bi X."/>
            <person name="Wang K."/>
            <person name="Yang L."/>
            <person name="Pan H."/>
            <person name="Jiang H."/>
            <person name="Wei Q."/>
            <person name="Fang M."/>
            <person name="Yu H."/>
            <person name="Zhu C."/>
            <person name="Cai Y."/>
            <person name="He Y."/>
            <person name="Gan X."/>
            <person name="Zeng H."/>
            <person name="Yu D."/>
            <person name="Zhu Y."/>
            <person name="Jiang H."/>
            <person name="Qiu Q."/>
            <person name="Yang H."/>
            <person name="Zhang Y.E."/>
            <person name="Wang W."/>
            <person name="Zhu M."/>
            <person name="He S."/>
            <person name="Zhang G."/>
        </authorList>
    </citation>
    <scope>NUCLEOTIDE SEQUENCE</scope>
    <source>
        <strain evidence="8">Bchr_001</strain>
    </source>
</reference>
<dbReference type="EC" id="3.2.2.6" evidence="2"/>
<comment type="caution">
    <text evidence="8">The sequence shown here is derived from an EMBL/GenBank/DDBJ whole genome shotgun (WGS) entry which is preliminary data.</text>
</comment>
<evidence type="ECO:0000256" key="7">
    <source>
        <dbReference type="SAM" id="Phobius"/>
    </source>
</evidence>
<evidence type="ECO:0000256" key="1">
    <source>
        <dbReference type="ARBA" id="ARBA00005406"/>
    </source>
</evidence>
<evidence type="ECO:0000256" key="4">
    <source>
        <dbReference type="ARBA" id="ARBA00022801"/>
    </source>
</evidence>
<sequence length="291" mass="32679">MSSRQRASSRRRNPIIVLACCLLVILIVVIALILIFIHKERTSAKGTTKNLDVIMVNRCREYVKKHESPGSYDCEEIKKRFLNSVIGKDPCNITMNDYDLFIEAARQNISCNKFLFWSKTKEFTHYVSNNSKPINGSKCFMTLEDSLVGYMMDGLKWCSRVGMKGMDYTSCPGWTDCELNSVKSFWKRASSYFASIACGNVSVMLNGSISNPFSNNSLFASVETRKLNSKNVDEVNILLVDSPPHRNMCESSSIHELRSVLSGSKITSKCIALKSTEVKQCISSAQSCNCF</sequence>
<dbReference type="Gene3D" id="1.20.82.10">
    <property type="entry name" value="ADP Ribosyl Cyclase, Chain A, domain 1"/>
    <property type="match status" value="1"/>
</dbReference>
<proteinExistence type="inferred from homology"/>